<keyword evidence="4 6" id="KW-1133">Transmembrane helix</keyword>
<keyword evidence="8" id="KW-1185">Reference proteome</keyword>
<dbReference type="EMBL" id="BRXW01000267">
    <property type="protein sequence ID" value="GMI16846.1"/>
    <property type="molecule type" value="Genomic_DNA"/>
</dbReference>
<comment type="caution">
    <text evidence="7">The sequence shown here is derived from an EMBL/GenBank/DDBJ whole genome shotgun (WGS) entry which is preliminary data.</text>
</comment>
<accession>A0A9W7FRP5</accession>
<dbReference type="Pfam" id="PF05602">
    <property type="entry name" value="CLPTM1"/>
    <property type="match status" value="1"/>
</dbReference>
<proteinExistence type="inferred from homology"/>
<dbReference type="AlphaFoldDB" id="A0A9W7FRP5"/>
<protein>
    <submittedName>
        <fullName evidence="7">Uncharacterized protein</fullName>
    </submittedName>
</protein>
<evidence type="ECO:0000256" key="2">
    <source>
        <dbReference type="ARBA" id="ARBA00009310"/>
    </source>
</evidence>
<evidence type="ECO:0000313" key="8">
    <source>
        <dbReference type="Proteomes" id="UP001165122"/>
    </source>
</evidence>
<evidence type="ECO:0000256" key="1">
    <source>
        <dbReference type="ARBA" id="ARBA00004141"/>
    </source>
</evidence>
<feature type="transmembrane region" description="Helical" evidence="6">
    <location>
        <begin position="271"/>
        <end position="288"/>
    </location>
</feature>
<keyword evidence="3 6" id="KW-0812">Transmembrane</keyword>
<keyword evidence="5 6" id="KW-0472">Membrane</keyword>
<sequence>MEIKRLSSPPPCTTPHQICYHPNPHLTVSPGSTFTLKINTTTLVLESNQNITYVDIHTCTGLLNEQSKCSFPIGLLNRPPTSKVITAELEIESYPKTLSLELTSSTLSQNYLNYGLDPLTIRILNPTSPTPYPQPGVLTVSRGTHGTYGLKMYLDDMNVRKSHWREIGSSDTGRNVNFMINIKISSYLEYQLRLMLKQVFTMIDNTIGASLGTSEANLILDELKYYTSDRYLWRFLLTSLISFMHMYLSYKASAIEIKYYYSKNRKGVSLSSVRISLISEIIIFLYLLDGSSSGKIVLASVFSDVCVQGFKYIKLSRFVISTNFPYIKEGQEEEEEESDFLDTIALKYSTIFLTPIFIGLLLYNYKFYIYSSTYSFLIDSLADCVYFFGFIKMTPQIYVNWKLKSVTHLTGNMMVYKIFNTFVDDAFAWLVDSPVKWKVMCLRDDVIFGVLCYQKWVYKTDYGRENDFGIVFEEERGRIEGEKESIEGEEEVENMIGVKDKKNR</sequence>
<dbReference type="OrthoDB" id="378564at2759"/>
<evidence type="ECO:0000256" key="6">
    <source>
        <dbReference type="SAM" id="Phobius"/>
    </source>
</evidence>
<dbReference type="GO" id="GO:0016020">
    <property type="term" value="C:membrane"/>
    <property type="evidence" value="ECO:0007669"/>
    <property type="project" value="UniProtKB-SubCell"/>
</dbReference>
<dbReference type="PANTHER" id="PTHR21347:SF0">
    <property type="entry name" value="LIPID SCRAMBLASE CLPTM1L"/>
    <property type="match status" value="1"/>
</dbReference>
<dbReference type="GO" id="GO:0012505">
    <property type="term" value="C:endomembrane system"/>
    <property type="evidence" value="ECO:0007669"/>
    <property type="project" value="TreeGrafter"/>
</dbReference>
<organism evidence="7 8">
    <name type="scientific">Triparma laevis f. longispina</name>
    <dbReference type="NCBI Taxonomy" id="1714387"/>
    <lineage>
        <taxon>Eukaryota</taxon>
        <taxon>Sar</taxon>
        <taxon>Stramenopiles</taxon>
        <taxon>Ochrophyta</taxon>
        <taxon>Bolidophyceae</taxon>
        <taxon>Parmales</taxon>
        <taxon>Triparmaceae</taxon>
        <taxon>Triparma</taxon>
    </lineage>
</organism>
<evidence type="ECO:0000256" key="3">
    <source>
        <dbReference type="ARBA" id="ARBA00022692"/>
    </source>
</evidence>
<evidence type="ECO:0000256" key="5">
    <source>
        <dbReference type="ARBA" id="ARBA00023136"/>
    </source>
</evidence>
<dbReference type="InterPro" id="IPR008429">
    <property type="entry name" value="CLPTM1"/>
</dbReference>
<reference evidence="8" key="1">
    <citation type="journal article" date="2023" name="Commun. Biol.">
        <title>Genome analysis of Parmales, the sister group of diatoms, reveals the evolutionary specialization of diatoms from phago-mixotrophs to photoautotrophs.</title>
        <authorList>
            <person name="Ban H."/>
            <person name="Sato S."/>
            <person name="Yoshikawa S."/>
            <person name="Yamada K."/>
            <person name="Nakamura Y."/>
            <person name="Ichinomiya M."/>
            <person name="Sato N."/>
            <person name="Blanc-Mathieu R."/>
            <person name="Endo H."/>
            <person name="Kuwata A."/>
            <person name="Ogata H."/>
        </authorList>
    </citation>
    <scope>NUCLEOTIDE SEQUENCE [LARGE SCALE GENOMIC DNA]</scope>
    <source>
        <strain evidence="8">NIES 3700</strain>
    </source>
</reference>
<evidence type="ECO:0000256" key="4">
    <source>
        <dbReference type="ARBA" id="ARBA00022989"/>
    </source>
</evidence>
<comment type="subcellular location">
    <subcellularLocation>
        <location evidence="1">Membrane</location>
        <topology evidence="1">Multi-pass membrane protein</topology>
    </subcellularLocation>
</comment>
<dbReference type="PANTHER" id="PTHR21347">
    <property type="entry name" value="CLEFT LIP AND PALATE ASSOCIATED TRANSMEMBRANE PROTEIN-RELATED"/>
    <property type="match status" value="1"/>
</dbReference>
<comment type="similarity">
    <text evidence="2">Belongs to the CLPTM1 family.</text>
</comment>
<evidence type="ECO:0000313" key="7">
    <source>
        <dbReference type="EMBL" id="GMI16846.1"/>
    </source>
</evidence>
<gene>
    <name evidence="7" type="ORF">TrLO_g6234</name>
</gene>
<feature type="transmembrane region" description="Helical" evidence="6">
    <location>
        <begin position="231"/>
        <end position="250"/>
    </location>
</feature>
<name>A0A9W7FRP5_9STRA</name>
<feature type="transmembrane region" description="Helical" evidence="6">
    <location>
        <begin position="345"/>
        <end position="365"/>
    </location>
</feature>
<dbReference type="Proteomes" id="UP001165122">
    <property type="component" value="Unassembled WGS sequence"/>
</dbReference>